<dbReference type="EMBL" id="JABAEW010000009">
    <property type="protein sequence ID" value="NMD86287.1"/>
    <property type="molecule type" value="Genomic_DNA"/>
</dbReference>
<dbReference type="PROSITE" id="PS51996">
    <property type="entry name" value="TR_MART"/>
    <property type="match status" value="1"/>
</dbReference>
<gene>
    <name evidence="2" type="ORF">HF882_06780</name>
</gene>
<dbReference type="AlphaFoldDB" id="A0A848AW10"/>
<dbReference type="Proteomes" id="UP000576225">
    <property type="component" value="Unassembled WGS sequence"/>
</dbReference>
<protein>
    <recommendedName>
        <fullName evidence="1">ADP ribosyltransferase domain-containing protein</fullName>
    </recommendedName>
</protein>
<evidence type="ECO:0000313" key="2">
    <source>
        <dbReference type="EMBL" id="NMD86287.1"/>
    </source>
</evidence>
<organism evidence="2 3">
    <name type="scientific">Victivallis vadensis</name>
    <dbReference type="NCBI Taxonomy" id="172901"/>
    <lineage>
        <taxon>Bacteria</taxon>
        <taxon>Pseudomonadati</taxon>
        <taxon>Lentisphaerota</taxon>
        <taxon>Lentisphaeria</taxon>
        <taxon>Victivallales</taxon>
        <taxon>Victivallaceae</taxon>
        <taxon>Victivallis</taxon>
    </lineage>
</organism>
<dbReference type="SUPFAM" id="SSF56399">
    <property type="entry name" value="ADP-ribosylation"/>
    <property type="match status" value="1"/>
</dbReference>
<feature type="domain" description="ADP ribosyltransferase" evidence="1">
    <location>
        <begin position="13"/>
        <end position="63"/>
    </location>
</feature>
<name>A0A848AW10_9BACT</name>
<evidence type="ECO:0000259" key="1">
    <source>
        <dbReference type="Pfam" id="PF03496"/>
    </source>
</evidence>
<evidence type="ECO:0000313" key="3">
    <source>
        <dbReference type="Proteomes" id="UP000576225"/>
    </source>
</evidence>
<sequence>MDIQPHPFSVIDGRSAVVYKITVPKGKHALDVSSISHKPDEQEVLLPSTGKYRVDKVYYEKDDDGFIIRQIVEVTYE</sequence>
<accession>A0A848AW10</accession>
<comment type="caution">
    <text evidence="2">The sequence shown here is derived from an EMBL/GenBank/DDBJ whole genome shotgun (WGS) entry which is preliminary data.</text>
</comment>
<dbReference type="GO" id="GO:0005576">
    <property type="term" value="C:extracellular region"/>
    <property type="evidence" value="ECO:0007669"/>
    <property type="project" value="InterPro"/>
</dbReference>
<dbReference type="Gene3D" id="3.90.176.10">
    <property type="entry name" value="Toxin ADP-ribosyltransferase, Chain A, domain 1"/>
    <property type="match status" value="1"/>
</dbReference>
<reference evidence="2 3" key="1">
    <citation type="submission" date="2020-04" db="EMBL/GenBank/DDBJ databases">
        <authorList>
            <person name="Hitch T.C.A."/>
            <person name="Wylensek D."/>
            <person name="Clavel T."/>
        </authorList>
    </citation>
    <scope>NUCLEOTIDE SEQUENCE [LARGE SCALE GENOMIC DNA]</scope>
    <source>
        <strain evidence="2 3">COR2-253-APC-1A</strain>
    </source>
</reference>
<dbReference type="InterPro" id="IPR003540">
    <property type="entry name" value="ADP-ribosyltransferase"/>
</dbReference>
<dbReference type="Pfam" id="PF03496">
    <property type="entry name" value="ADPrib_exo_Tox"/>
    <property type="match status" value="1"/>
</dbReference>
<proteinExistence type="predicted"/>